<feature type="compositionally biased region" description="Low complexity" evidence="1">
    <location>
        <begin position="988"/>
        <end position="997"/>
    </location>
</feature>
<proteinExistence type="predicted"/>
<dbReference type="SUPFAM" id="SSF55073">
    <property type="entry name" value="Nucleotide cyclase"/>
    <property type="match status" value="1"/>
</dbReference>
<feature type="region of interest" description="Disordered" evidence="1">
    <location>
        <begin position="959"/>
        <end position="1022"/>
    </location>
</feature>
<name>A0ABN9YL07_9DINO</name>
<sequence>VLAFGGVVKGLVLARNSPCLKQKPEVPSLDELPSSTMRSTRSGVVMSGGSSASSNPSHHRNLLANARSTSKASLALPATPWGRSWSPGGTTGEVAELDGTGYDRVMFEAAKSSGLIFDSPCARSTGRISPARSCRSRTAPSGASPFTGLARSDASPVSTQRGASRCATPHRAVAGLSAGAAAVAGRGPRFQVSFRKAMTCLPILMVLVVCSCMCCKMESTTSWIRGHAIEMCKSAYSEQESAIEVIIYDTVTMAAFHRLLQSVSTGVTHSIQLPAEHAVDAVWGYMRIAHALNSSWDGASAAQRSEVRYRAMMEIPVCAEGEAIGDASAGLAQVARRHVLSSRGPRLKQGAPASLLGGIFVSFTGGQFAGVAARANRSSGCRARDDLVYYDAEDASDSILARPGDLARASGTDGTSPQGVGLPQQVAVQQWLAAAGSASAPPWGPAEGGWSEAYAGGAHMMVSWTVPLAYCGDYGCMSGVVAAEVAVRSVCFEALTQGGGGVGQDLLVQVAQDGRGSIFLVGHVSTRFPEQEGLLLGASRQTELGVMAENSEKGNISSVSRAILHRYGSWNASALQTALQIFKVNLTAATEGRFIECDAFEQSEDCFQIGTQSIVMDGSTSWLAVVALPASLFNAPVVGQSEEALSEIMALNEKSKSAVNQARVAMACAFTAVAAVSITVGLWLGYSISEPLRTLGALMQLLGNLKCMRQTDAFKPLRSGRRSRIEDISRLEESFCRSLKAVEDFARFVPESVVQRIVDDKPRATGLHVDKKEVSIMFCTIKDFAPIVESSPEFATKCYATMTHVAAKFRGTVSEILSNGILVYWNTPDDESNHKACACAAALSIKMAIRELNELVNGPRGTPLEVQIGLHSGEVLAGNIGSDKFMKFGCLGDAVNLTSRMTGLCNIFGVAVVASGAAVEELVESRVFFARKLASVTVVGKQQPTDAYELLGLERRERTEGAAATPAVFQETLAPTPRSEPEGHALRRSTSASRSSACGPMGASRRQHAVGKVRIRARNTWQ</sequence>
<feature type="region of interest" description="Disordered" evidence="1">
    <location>
        <begin position="22"/>
        <end position="59"/>
    </location>
</feature>
<feature type="domain" description="Guanylate cyclase" evidence="2">
    <location>
        <begin position="775"/>
        <end position="902"/>
    </location>
</feature>
<dbReference type="SMART" id="SM00044">
    <property type="entry name" value="CYCc"/>
    <property type="match status" value="1"/>
</dbReference>
<evidence type="ECO:0000313" key="4">
    <source>
        <dbReference type="Proteomes" id="UP001189429"/>
    </source>
</evidence>
<gene>
    <name evidence="3" type="ORF">PCOR1329_LOCUS85701</name>
</gene>
<comment type="caution">
    <text evidence="3">The sequence shown here is derived from an EMBL/GenBank/DDBJ whole genome shotgun (WGS) entry which is preliminary data.</text>
</comment>
<dbReference type="PANTHER" id="PTHR43081:SF1">
    <property type="entry name" value="ADENYLATE CYCLASE, TERMINAL-DIFFERENTIATION SPECIFIC"/>
    <property type="match status" value="1"/>
</dbReference>
<dbReference type="EMBL" id="CAUYUJ010022685">
    <property type="protein sequence ID" value="CAK0912003.1"/>
    <property type="molecule type" value="Genomic_DNA"/>
</dbReference>
<feature type="compositionally biased region" description="Basic residues" evidence="1">
    <location>
        <begin position="1005"/>
        <end position="1022"/>
    </location>
</feature>
<dbReference type="CDD" id="cd07302">
    <property type="entry name" value="CHD"/>
    <property type="match status" value="1"/>
</dbReference>
<protein>
    <recommendedName>
        <fullName evidence="2">Guanylate cyclase domain-containing protein</fullName>
    </recommendedName>
</protein>
<evidence type="ECO:0000259" key="2">
    <source>
        <dbReference type="PROSITE" id="PS50125"/>
    </source>
</evidence>
<dbReference type="PANTHER" id="PTHR43081">
    <property type="entry name" value="ADENYLATE CYCLASE, TERMINAL-DIFFERENTIATION SPECIFIC-RELATED"/>
    <property type="match status" value="1"/>
</dbReference>
<organism evidence="3 4">
    <name type="scientific">Prorocentrum cordatum</name>
    <dbReference type="NCBI Taxonomy" id="2364126"/>
    <lineage>
        <taxon>Eukaryota</taxon>
        <taxon>Sar</taxon>
        <taxon>Alveolata</taxon>
        <taxon>Dinophyceae</taxon>
        <taxon>Prorocentrales</taxon>
        <taxon>Prorocentraceae</taxon>
        <taxon>Prorocentrum</taxon>
    </lineage>
</organism>
<dbReference type="Pfam" id="PF00211">
    <property type="entry name" value="Guanylate_cyc"/>
    <property type="match status" value="1"/>
</dbReference>
<feature type="compositionally biased region" description="Low complexity" evidence="1">
    <location>
        <begin position="39"/>
        <end position="56"/>
    </location>
</feature>
<dbReference type="Gene3D" id="3.30.70.1230">
    <property type="entry name" value="Nucleotide cyclase"/>
    <property type="match status" value="1"/>
</dbReference>
<dbReference type="InterPro" id="IPR029787">
    <property type="entry name" value="Nucleotide_cyclase"/>
</dbReference>
<reference evidence="3" key="1">
    <citation type="submission" date="2023-10" db="EMBL/GenBank/DDBJ databases">
        <authorList>
            <person name="Chen Y."/>
            <person name="Shah S."/>
            <person name="Dougan E. K."/>
            <person name="Thang M."/>
            <person name="Chan C."/>
        </authorList>
    </citation>
    <scope>NUCLEOTIDE SEQUENCE [LARGE SCALE GENOMIC DNA]</scope>
</reference>
<accession>A0ABN9YL07</accession>
<feature type="non-terminal residue" evidence="3">
    <location>
        <position position="1"/>
    </location>
</feature>
<keyword evidence="4" id="KW-1185">Reference proteome</keyword>
<feature type="region of interest" description="Disordered" evidence="1">
    <location>
        <begin position="128"/>
        <end position="162"/>
    </location>
</feature>
<evidence type="ECO:0000313" key="3">
    <source>
        <dbReference type="EMBL" id="CAK0912003.1"/>
    </source>
</evidence>
<dbReference type="PROSITE" id="PS50125">
    <property type="entry name" value="GUANYLATE_CYCLASE_2"/>
    <property type="match status" value="1"/>
</dbReference>
<dbReference type="Proteomes" id="UP001189429">
    <property type="component" value="Unassembled WGS sequence"/>
</dbReference>
<dbReference type="InterPro" id="IPR001054">
    <property type="entry name" value="A/G_cyclase"/>
</dbReference>
<evidence type="ECO:0000256" key="1">
    <source>
        <dbReference type="SAM" id="MobiDB-lite"/>
    </source>
</evidence>
<dbReference type="InterPro" id="IPR050697">
    <property type="entry name" value="Adenylyl/Guanylyl_Cyclase_3/4"/>
</dbReference>